<evidence type="ECO:0008006" key="8">
    <source>
        <dbReference type="Google" id="ProtNLM"/>
    </source>
</evidence>
<organism evidence="7">
    <name type="scientific">Salix viminalis</name>
    <name type="common">Common osier</name>
    <name type="synonym">Basket willow</name>
    <dbReference type="NCBI Taxonomy" id="40686"/>
    <lineage>
        <taxon>Eukaryota</taxon>
        <taxon>Viridiplantae</taxon>
        <taxon>Streptophyta</taxon>
        <taxon>Embryophyta</taxon>
        <taxon>Tracheophyta</taxon>
        <taxon>Spermatophyta</taxon>
        <taxon>Magnoliopsida</taxon>
        <taxon>eudicotyledons</taxon>
        <taxon>Gunneridae</taxon>
        <taxon>Pentapetalae</taxon>
        <taxon>rosids</taxon>
        <taxon>fabids</taxon>
        <taxon>Malpighiales</taxon>
        <taxon>Salicaceae</taxon>
        <taxon>Saliceae</taxon>
        <taxon>Salix</taxon>
    </lineage>
</organism>
<evidence type="ECO:0000256" key="6">
    <source>
        <dbReference type="SAM" id="MobiDB-lite"/>
    </source>
</evidence>
<dbReference type="InterPro" id="IPR005679">
    <property type="entry name" value="Ribosomal_uS12_bac"/>
</dbReference>
<evidence type="ECO:0000256" key="4">
    <source>
        <dbReference type="ARBA" id="ARBA00023274"/>
    </source>
</evidence>
<comment type="subunit">
    <text evidence="2">Part of the 30S ribosomal subunit.</text>
</comment>
<protein>
    <recommendedName>
        <fullName evidence="8">Ribosomal protein S12</fullName>
    </recommendedName>
</protein>
<dbReference type="EMBL" id="CAADRP010000232">
    <property type="protein sequence ID" value="VFU25520.1"/>
    <property type="molecule type" value="Genomic_DNA"/>
</dbReference>
<dbReference type="AlphaFoldDB" id="A0A6N2KBY3"/>
<dbReference type="GO" id="GO:0015935">
    <property type="term" value="C:small ribosomal subunit"/>
    <property type="evidence" value="ECO:0007669"/>
    <property type="project" value="InterPro"/>
</dbReference>
<dbReference type="PRINTS" id="PR01034">
    <property type="entry name" value="RIBOSOMALS12"/>
</dbReference>
<evidence type="ECO:0000313" key="7">
    <source>
        <dbReference type="EMBL" id="VFU25520.1"/>
    </source>
</evidence>
<reference evidence="7" key="1">
    <citation type="submission" date="2019-03" db="EMBL/GenBank/DDBJ databases">
        <authorList>
            <person name="Mank J."/>
            <person name="Almeida P."/>
        </authorList>
    </citation>
    <scope>NUCLEOTIDE SEQUENCE</scope>
    <source>
        <strain evidence="7">78183</strain>
    </source>
</reference>
<gene>
    <name evidence="7" type="ORF">SVIM_LOCUS60830</name>
</gene>
<proteinExistence type="inferred from homology"/>
<evidence type="ECO:0000256" key="3">
    <source>
        <dbReference type="ARBA" id="ARBA00022980"/>
    </source>
</evidence>
<name>A0A6N2KBY3_SALVM</name>
<evidence type="ECO:0000256" key="5">
    <source>
        <dbReference type="ARBA" id="ARBA00024830"/>
    </source>
</evidence>
<dbReference type="PANTHER" id="PTHR11652">
    <property type="entry name" value="30S RIBOSOMAL PROTEIN S12 FAMILY MEMBER"/>
    <property type="match status" value="1"/>
</dbReference>
<sequence length="133" mass="15117">MSTREIKSRFLRDWLEDEFSFPRFSSDLSIETLVFLQCYSLLTLYGFRANALNPPTRRKTAHGPYSSFGSMSPEARSEGHNLQEHSMVLIRGGRVKDSPGVKSHCIRGVKDLLGIPDRRRGRSKYGAEKPKSI</sequence>
<evidence type="ECO:0000256" key="2">
    <source>
        <dbReference type="ARBA" id="ARBA00011458"/>
    </source>
</evidence>
<keyword evidence="3" id="KW-0689">Ribosomal protein</keyword>
<dbReference type="InterPro" id="IPR006032">
    <property type="entry name" value="Ribosomal_uS12"/>
</dbReference>
<comment type="similarity">
    <text evidence="1">Belongs to the universal ribosomal protein uS12 family.</text>
</comment>
<accession>A0A6N2KBY3</accession>
<dbReference type="GO" id="GO:0003735">
    <property type="term" value="F:structural constituent of ribosome"/>
    <property type="evidence" value="ECO:0007669"/>
    <property type="project" value="InterPro"/>
</dbReference>
<dbReference type="SUPFAM" id="SSF50249">
    <property type="entry name" value="Nucleic acid-binding proteins"/>
    <property type="match status" value="1"/>
</dbReference>
<dbReference type="Pfam" id="PF00164">
    <property type="entry name" value="Ribosom_S12_S23"/>
    <property type="match status" value="1"/>
</dbReference>
<dbReference type="Gene3D" id="2.40.50.140">
    <property type="entry name" value="Nucleic acid-binding proteins"/>
    <property type="match status" value="1"/>
</dbReference>
<keyword evidence="4" id="KW-0687">Ribonucleoprotein</keyword>
<dbReference type="InterPro" id="IPR012340">
    <property type="entry name" value="NA-bd_OB-fold"/>
</dbReference>
<feature type="region of interest" description="Disordered" evidence="6">
    <location>
        <begin position="53"/>
        <end position="83"/>
    </location>
</feature>
<evidence type="ECO:0000256" key="1">
    <source>
        <dbReference type="ARBA" id="ARBA00005657"/>
    </source>
</evidence>
<comment type="function">
    <text evidence="5">With S4 and S5 plays an important role in translational accuracy. Located at the interface of the 30S and 50S subunits.</text>
</comment>
<dbReference type="GO" id="GO:0006412">
    <property type="term" value="P:translation"/>
    <property type="evidence" value="ECO:0007669"/>
    <property type="project" value="InterPro"/>
</dbReference>